<reference evidence="1 2" key="1">
    <citation type="submission" date="2019-08" db="EMBL/GenBank/DDBJ databases">
        <title>Genome of Luteibaculum oceani JCM 18817.</title>
        <authorList>
            <person name="Bowman J.P."/>
        </authorList>
    </citation>
    <scope>NUCLEOTIDE SEQUENCE [LARGE SCALE GENOMIC DNA]</scope>
    <source>
        <strain evidence="1 2">JCM 18817</strain>
    </source>
</reference>
<dbReference type="AlphaFoldDB" id="A0A5C6USJ9"/>
<dbReference type="RefSeq" id="WP_147015396.1">
    <property type="nucleotide sequence ID" value="NZ_VORB01000012.1"/>
</dbReference>
<comment type="caution">
    <text evidence="1">The sequence shown here is derived from an EMBL/GenBank/DDBJ whole genome shotgun (WGS) entry which is preliminary data.</text>
</comment>
<dbReference type="EMBL" id="VORB01000012">
    <property type="protein sequence ID" value="TXC75624.1"/>
    <property type="molecule type" value="Genomic_DNA"/>
</dbReference>
<protein>
    <submittedName>
        <fullName evidence="1">Uncharacterized protein</fullName>
    </submittedName>
</protein>
<accession>A0A5C6USJ9</accession>
<name>A0A5C6USJ9_9FLAO</name>
<proteinExistence type="predicted"/>
<dbReference type="Proteomes" id="UP000321168">
    <property type="component" value="Unassembled WGS sequence"/>
</dbReference>
<keyword evidence="2" id="KW-1185">Reference proteome</keyword>
<evidence type="ECO:0000313" key="1">
    <source>
        <dbReference type="EMBL" id="TXC75624.1"/>
    </source>
</evidence>
<gene>
    <name evidence="1" type="ORF">FRX97_11640</name>
</gene>
<organism evidence="1 2">
    <name type="scientific">Luteibaculum oceani</name>
    <dbReference type="NCBI Taxonomy" id="1294296"/>
    <lineage>
        <taxon>Bacteria</taxon>
        <taxon>Pseudomonadati</taxon>
        <taxon>Bacteroidota</taxon>
        <taxon>Flavobacteriia</taxon>
        <taxon>Flavobacteriales</taxon>
        <taxon>Luteibaculaceae</taxon>
        <taxon>Luteibaculum</taxon>
    </lineage>
</organism>
<evidence type="ECO:0000313" key="2">
    <source>
        <dbReference type="Proteomes" id="UP000321168"/>
    </source>
</evidence>
<sequence>MATLSISKQHVSPMLFVLLITLITISCKTTTKEPIVIDVENQFYSKYNRAINGDIIGIEYYYNKAYILTDFEVISANLQTKEVSLLEILPVDPYLEAKFLFNENAINPDSLRTKLPPYKFENFFVNQDGNLSVAQQILTPRISNLDPEYPGVELLYSYRIIETQLNANSKWSKSKTFRNQLSNGMSYDFFDLFIKHKGHYIVGLPNFISDFYFLKLDTSLNKFEFFLNGKDNGRYKDSYSPPYSYYQNKDGEVFYSTSEIIYSPIQKNVISIPEVEDNFFETFYLEDISLGAVLAFINKKEKVLTITDSKNEGSTLKLTNQYLKRKFDGISSMHCKLIKDTALVLYKNDESIFLESIPFN</sequence>